<keyword evidence="3 9" id="KW-0820">tRNA-binding</keyword>
<dbReference type="InterPro" id="IPR003720">
    <property type="entry name" value="tRNA_STrfase"/>
</dbReference>
<dbReference type="GO" id="GO:0009228">
    <property type="term" value="P:thiamine biosynthetic process"/>
    <property type="evidence" value="ECO:0007669"/>
    <property type="project" value="UniProtKB-KW"/>
</dbReference>
<dbReference type="Pfam" id="PF02568">
    <property type="entry name" value="ThiI"/>
    <property type="match status" value="1"/>
</dbReference>
<dbReference type="PANTHER" id="PTHR43209:SF1">
    <property type="entry name" value="TRNA SULFURTRANSFERASE"/>
    <property type="match status" value="1"/>
</dbReference>
<evidence type="ECO:0000256" key="3">
    <source>
        <dbReference type="ARBA" id="ARBA00022555"/>
    </source>
</evidence>
<name>A0A2A2FAC7_9GAMM</name>
<dbReference type="UniPathway" id="UPA00060"/>
<keyword evidence="8 9" id="KW-0784">Thiamine biosynthesis</keyword>
<dbReference type="NCBIfam" id="TIGR00342">
    <property type="entry name" value="tRNA uracil 4-sulfurtransferase ThiI"/>
    <property type="match status" value="1"/>
</dbReference>
<comment type="caution">
    <text evidence="9">Lacks conserved residue(s) required for the propagation of feature annotation.</text>
</comment>
<comment type="catalytic activity">
    <reaction evidence="9">
        <text>[ThiS sulfur-carrier protein]-C-terminal Gly-Gly-AMP + S-sulfanyl-L-cysteinyl-[cysteine desulfurase] + AH2 = [ThiS sulfur-carrier protein]-C-terminal-Gly-aminoethanethioate + L-cysteinyl-[cysteine desulfurase] + A + AMP + 2 H(+)</text>
        <dbReference type="Rhea" id="RHEA:43340"/>
        <dbReference type="Rhea" id="RHEA-COMP:12157"/>
        <dbReference type="Rhea" id="RHEA-COMP:12158"/>
        <dbReference type="Rhea" id="RHEA-COMP:12910"/>
        <dbReference type="Rhea" id="RHEA-COMP:19908"/>
        <dbReference type="ChEBI" id="CHEBI:13193"/>
        <dbReference type="ChEBI" id="CHEBI:15378"/>
        <dbReference type="ChEBI" id="CHEBI:17499"/>
        <dbReference type="ChEBI" id="CHEBI:29950"/>
        <dbReference type="ChEBI" id="CHEBI:61963"/>
        <dbReference type="ChEBI" id="CHEBI:90618"/>
        <dbReference type="ChEBI" id="CHEBI:232372"/>
        <dbReference type="ChEBI" id="CHEBI:456215"/>
    </reaction>
</comment>
<comment type="caution">
    <text evidence="11">The sequence shown here is derived from an EMBL/GenBank/DDBJ whole genome shotgun (WGS) entry which is preliminary data.</text>
</comment>
<feature type="binding site" evidence="9">
    <location>
        <position position="282"/>
    </location>
    <ligand>
        <name>ATP</name>
        <dbReference type="ChEBI" id="CHEBI:30616"/>
    </ligand>
</feature>
<gene>
    <name evidence="9" type="primary">thiI</name>
    <name evidence="11" type="ORF">CK501_01735</name>
</gene>
<dbReference type="Gene3D" id="3.40.250.10">
    <property type="entry name" value="Rhodanese-like domain"/>
    <property type="match status" value="1"/>
</dbReference>
<feature type="binding site" evidence="9">
    <location>
        <position position="313"/>
    </location>
    <ligand>
        <name>ATP</name>
        <dbReference type="ChEBI" id="CHEBI:30616"/>
    </ligand>
</feature>
<dbReference type="InterPro" id="IPR050102">
    <property type="entry name" value="tRNA_sulfurtransferase_ThiI"/>
</dbReference>
<keyword evidence="2 9" id="KW-0963">Cytoplasm</keyword>
<dbReference type="GO" id="GO:0009229">
    <property type="term" value="P:thiamine diphosphate biosynthetic process"/>
    <property type="evidence" value="ECO:0007669"/>
    <property type="project" value="UniProtKB-UniRule"/>
</dbReference>
<proteinExistence type="inferred from homology"/>
<dbReference type="InterPro" id="IPR049961">
    <property type="entry name" value="ThiI_N"/>
</dbReference>
<dbReference type="InterPro" id="IPR049962">
    <property type="entry name" value="THUMP_ThiI"/>
</dbReference>
<keyword evidence="7 9" id="KW-0694">RNA-binding</keyword>
<comment type="subcellular location">
    <subcellularLocation>
        <location evidence="1 9">Cytoplasm</location>
    </subcellularLocation>
</comment>
<evidence type="ECO:0000256" key="2">
    <source>
        <dbReference type="ARBA" id="ARBA00022490"/>
    </source>
</evidence>
<organism evidence="11 12">
    <name type="scientific">Halovibrio salipaludis</name>
    <dbReference type="NCBI Taxonomy" id="2032626"/>
    <lineage>
        <taxon>Bacteria</taxon>
        <taxon>Pseudomonadati</taxon>
        <taxon>Pseudomonadota</taxon>
        <taxon>Gammaproteobacteria</taxon>
        <taxon>Oceanospirillales</taxon>
        <taxon>Halomonadaceae</taxon>
        <taxon>Halovibrio</taxon>
    </lineage>
</organism>
<dbReference type="EC" id="2.8.1.4" evidence="9"/>
<dbReference type="InterPro" id="IPR036873">
    <property type="entry name" value="Rhodanese-like_dom_sf"/>
</dbReference>
<dbReference type="GO" id="GO:0140741">
    <property type="term" value="F:tRNA-uracil-4 sulfurtransferase activity"/>
    <property type="evidence" value="ECO:0007669"/>
    <property type="project" value="UniProtKB-EC"/>
</dbReference>
<evidence type="ECO:0000313" key="12">
    <source>
        <dbReference type="Proteomes" id="UP000218896"/>
    </source>
</evidence>
<dbReference type="GO" id="GO:0002937">
    <property type="term" value="P:tRNA 4-thiouridine biosynthesis"/>
    <property type="evidence" value="ECO:0007669"/>
    <property type="project" value="TreeGrafter"/>
</dbReference>
<evidence type="ECO:0000256" key="8">
    <source>
        <dbReference type="ARBA" id="ARBA00022977"/>
    </source>
</evidence>
<dbReference type="InterPro" id="IPR004114">
    <property type="entry name" value="THUMP_dom"/>
</dbReference>
<comment type="pathway">
    <text evidence="9">Cofactor biosynthesis; thiamine diphosphate biosynthesis.</text>
</comment>
<dbReference type="Gene3D" id="3.30.2130.30">
    <property type="match status" value="1"/>
</dbReference>
<evidence type="ECO:0000256" key="4">
    <source>
        <dbReference type="ARBA" id="ARBA00022679"/>
    </source>
</evidence>
<feature type="binding site" evidence="9">
    <location>
        <begin position="200"/>
        <end position="201"/>
    </location>
    <ligand>
        <name>ATP</name>
        <dbReference type="ChEBI" id="CHEBI:30616"/>
    </ligand>
</feature>
<comment type="catalytic activity">
    <reaction evidence="9">
        <text>[ThiI sulfur-carrier protein]-S-sulfanyl-L-cysteine + a uridine in tRNA + 2 reduced [2Fe-2S]-[ferredoxin] + ATP + H(+) = [ThiI sulfur-carrier protein]-L-cysteine + a 4-thiouridine in tRNA + 2 oxidized [2Fe-2S]-[ferredoxin] + AMP + diphosphate</text>
        <dbReference type="Rhea" id="RHEA:24176"/>
        <dbReference type="Rhea" id="RHEA-COMP:10000"/>
        <dbReference type="Rhea" id="RHEA-COMP:10001"/>
        <dbReference type="Rhea" id="RHEA-COMP:13337"/>
        <dbReference type="Rhea" id="RHEA-COMP:13338"/>
        <dbReference type="Rhea" id="RHEA-COMP:13339"/>
        <dbReference type="Rhea" id="RHEA-COMP:13340"/>
        <dbReference type="ChEBI" id="CHEBI:15378"/>
        <dbReference type="ChEBI" id="CHEBI:29950"/>
        <dbReference type="ChEBI" id="CHEBI:30616"/>
        <dbReference type="ChEBI" id="CHEBI:33019"/>
        <dbReference type="ChEBI" id="CHEBI:33737"/>
        <dbReference type="ChEBI" id="CHEBI:33738"/>
        <dbReference type="ChEBI" id="CHEBI:61963"/>
        <dbReference type="ChEBI" id="CHEBI:65315"/>
        <dbReference type="ChEBI" id="CHEBI:136798"/>
        <dbReference type="ChEBI" id="CHEBI:456215"/>
        <dbReference type="EC" id="2.8.1.4"/>
    </reaction>
</comment>
<dbReference type="PANTHER" id="PTHR43209">
    <property type="entry name" value="TRNA SULFURTRANSFERASE"/>
    <property type="match status" value="1"/>
</dbReference>
<dbReference type="SUPFAM" id="SSF52402">
    <property type="entry name" value="Adenine nucleotide alpha hydrolases-like"/>
    <property type="match status" value="1"/>
</dbReference>
<dbReference type="Gene3D" id="3.40.50.620">
    <property type="entry name" value="HUPs"/>
    <property type="match status" value="1"/>
</dbReference>
<feature type="binding site" evidence="9">
    <location>
        <position position="304"/>
    </location>
    <ligand>
        <name>ATP</name>
        <dbReference type="ChEBI" id="CHEBI:30616"/>
    </ligand>
</feature>
<evidence type="ECO:0000256" key="7">
    <source>
        <dbReference type="ARBA" id="ARBA00022884"/>
    </source>
</evidence>
<dbReference type="InterPro" id="IPR026340">
    <property type="entry name" value="THII_Thiazole_biosynth_dom"/>
</dbReference>
<dbReference type="HAMAP" id="MF_00021">
    <property type="entry name" value="ThiI"/>
    <property type="match status" value="1"/>
</dbReference>
<evidence type="ECO:0000313" key="11">
    <source>
        <dbReference type="EMBL" id="PAU81898.1"/>
    </source>
</evidence>
<dbReference type="SUPFAM" id="SSF143437">
    <property type="entry name" value="THUMP domain-like"/>
    <property type="match status" value="1"/>
</dbReference>
<dbReference type="GO" id="GO:0000049">
    <property type="term" value="F:tRNA binding"/>
    <property type="evidence" value="ECO:0007669"/>
    <property type="project" value="UniProtKB-UniRule"/>
</dbReference>
<dbReference type="GO" id="GO:0005524">
    <property type="term" value="F:ATP binding"/>
    <property type="evidence" value="ECO:0007669"/>
    <property type="project" value="UniProtKB-UniRule"/>
</dbReference>
<comment type="similarity">
    <text evidence="9">Belongs to the ThiI family.</text>
</comment>
<evidence type="ECO:0000256" key="6">
    <source>
        <dbReference type="ARBA" id="ARBA00022840"/>
    </source>
</evidence>
<evidence type="ECO:0000256" key="1">
    <source>
        <dbReference type="ARBA" id="ARBA00004496"/>
    </source>
</evidence>
<dbReference type="NCBIfam" id="TIGR04271">
    <property type="entry name" value="ThiI_C_thiazole"/>
    <property type="match status" value="1"/>
</dbReference>
<dbReference type="Proteomes" id="UP000218896">
    <property type="component" value="Unassembled WGS sequence"/>
</dbReference>
<dbReference type="InterPro" id="IPR014729">
    <property type="entry name" value="Rossmann-like_a/b/a_fold"/>
</dbReference>
<dbReference type="PROSITE" id="PS51165">
    <property type="entry name" value="THUMP"/>
    <property type="match status" value="1"/>
</dbReference>
<dbReference type="GO" id="GO:0052837">
    <property type="term" value="P:thiazole biosynthetic process"/>
    <property type="evidence" value="ECO:0007669"/>
    <property type="project" value="InterPro"/>
</dbReference>
<feature type="domain" description="THUMP" evidence="10">
    <location>
        <begin position="78"/>
        <end position="182"/>
    </location>
</feature>
<dbReference type="GO" id="GO:0004810">
    <property type="term" value="F:CCA tRNA nucleotidyltransferase activity"/>
    <property type="evidence" value="ECO:0007669"/>
    <property type="project" value="InterPro"/>
</dbReference>
<evidence type="ECO:0000256" key="5">
    <source>
        <dbReference type="ARBA" id="ARBA00022741"/>
    </source>
</evidence>
<dbReference type="SMART" id="SM00981">
    <property type="entry name" value="THUMP"/>
    <property type="match status" value="1"/>
</dbReference>
<dbReference type="AlphaFoldDB" id="A0A2A2FAC7"/>
<evidence type="ECO:0000256" key="9">
    <source>
        <dbReference type="HAMAP-Rule" id="MF_00021"/>
    </source>
</evidence>
<protein>
    <recommendedName>
        <fullName evidence="9">Probable tRNA sulfurtransferase</fullName>
        <ecNumber evidence="9">2.8.1.4</ecNumber>
    </recommendedName>
    <alternativeName>
        <fullName evidence="9">Sulfur carrier protein ThiS sulfurtransferase</fullName>
    </alternativeName>
    <alternativeName>
        <fullName evidence="9">Thiamine biosynthesis protein ThiI</fullName>
    </alternativeName>
    <alternativeName>
        <fullName evidence="9">tRNA 4-thiouridine synthase</fullName>
    </alternativeName>
</protein>
<keyword evidence="5 9" id="KW-0547">Nucleotide-binding</keyword>
<comment type="function">
    <text evidence="9">Catalyzes the ATP-dependent transfer of a sulfur to tRNA to produce 4-thiouridine in position 8 of tRNAs, which functions as a near-UV photosensor. Also catalyzes the transfer of sulfur to the sulfur carrier protein ThiS, forming ThiS-thiocarboxylate. This is a step in the synthesis of thiazole, in the thiamine biosynthesis pathway. The sulfur is donated as persulfide by IscS.</text>
</comment>
<dbReference type="OrthoDB" id="9773948at2"/>
<reference evidence="11 12" key="1">
    <citation type="submission" date="2017-08" db="EMBL/GenBank/DDBJ databases">
        <title>Halovibrio sewagensis sp. nov., isolated from wastewater of high salinity.</title>
        <authorList>
            <person name="Dong X."/>
            <person name="Zhang G."/>
        </authorList>
    </citation>
    <scope>NUCLEOTIDE SEQUENCE [LARGE SCALE GENOMIC DNA]</scope>
    <source>
        <strain evidence="11 12">YL5-2</strain>
    </source>
</reference>
<dbReference type="SUPFAM" id="SSF52821">
    <property type="entry name" value="Rhodanese/Cell cycle control phosphatase"/>
    <property type="match status" value="1"/>
</dbReference>
<keyword evidence="6 9" id="KW-0067">ATP-binding</keyword>
<dbReference type="InterPro" id="IPR020536">
    <property type="entry name" value="ThiI_AANH"/>
</dbReference>
<sequence>MVHYLIKISPEMAVKSDPVRRKQLRQMRRNVRRMMRQLDERIDVRPGWDRIDVYVPGEDPEAEQRRTAEHGEEAGLAERVIHYLQRMPGAQFILLVDDLPWQNFEDAAEKVTHVYRERLAGRTFAVRVKRRGEHSFSSQQLEQFLGGHLLKNTDAAGVNLKHPEIPVNLEVKRESMVVVRRRYPGQGGFPIGTQEPVLSLISGGFDSAVSSYMAIRRGLQTHFLFFNLGGTAHEAGVRQMVRHLWADYQSSHRVYMISVPFEGVLGELMTRVNHAYRGVVLKRLMLRAAERIAHEMHITGLVTGESISQVSSQTPINLGLIDQSTDMLVMRPLVFMNKDEIIDVADRIGAYWMAANMPEYCGVISDRPTTRAKKGRIERDESFFDDAVLDAAVANRTMTAVDQMLESEVGIDDVPRVNTPSPGDVVIDIRHPGEAADAPLTLTNNEIRSIPFYELNHRFSELDAGNRYLLYCDEGSMSTLHAGHLIAEGHDNVVVYDPNE</sequence>
<dbReference type="EMBL" id="NSKD01000001">
    <property type="protein sequence ID" value="PAU81898.1"/>
    <property type="molecule type" value="Genomic_DNA"/>
</dbReference>
<dbReference type="GO" id="GO:0005829">
    <property type="term" value="C:cytosol"/>
    <property type="evidence" value="ECO:0007669"/>
    <property type="project" value="TreeGrafter"/>
</dbReference>
<evidence type="ECO:0000259" key="10">
    <source>
        <dbReference type="PROSITE" id="PS51165"/>
    </source>
</evidence>
<accession>A0A2A2FAC7</accession>
<dbReference type="RefSeq" id="WP_095615998.1">
    <property type="nucleotide sequence ID" value="NZ_NSKD01000001.1"/>
</dbReference>
<keyword evidence="12" id="KW-1185">Reference proteome</keyword>
<dbReference type="CDD" id="cd11716">
    <property type="entry name" value="THUMP_ThiI"/>
    <property type="match status" value="1"/>
</dbReference>
<dbReference type="Pfam" id="PF02926">
    <property type="entry name" value="THUMP"/>
    <property type="match status" value="1"/>
</dbReference>
<keyword evidence="4 9" id="KW-0808">Transferase</keyword>